<dbReference type="InterPro" id="IPR011600">
    <property type="entry name" value="Pept_C14_caspase"/>
</dbReference>
<dbReference type="Gene3D" id="3.40.50.1460">
    <property type="match status" value="1"/>
</dbReference>
<feature type="signal peptide" evidence="1">
    <location>
        <begin position="1"/>
        <end position="21"/>
    </location>
</feature>
<dbReference type="AlphaFoldDB" id="A0AAE6MKI4"/>
<evidence type="ECO:0000256" key="1">
    <source>
        <dbReference type="SAM" id="SignalP"/>
    </source>
</evidence>
<gene>
    <name evidence="3" type="ORF">DIU31_023325</name>
</gene>
<dbReference type="Proteomes" id="UP000250557">
    <property type="component" value="Chromosome"/>
</dbReference>
<feature type="domain" description="Peptidase C14 caspase" evidence="2">
    <location>
        <begin position="27"/>
        <end position="276"/>
    </location>
</feature>
<dbReference type="InterPro" id="IPR050452">
    <property type="entry name" value="Metacaspase"/>
</dbReference>
<name>A0AAE6MKI4_9SPHI</name>
<dbReference type="SUPFAM" id="SSF52129">
    <property type="entry name" value="Caspase-like"/>
    <property type="match status" value="1"/>
</dbReference>
<dbReference type="GO" id="GO:0006508">
    <property type="term" value="P:proteolysis"/>
    <property type="evidence" value="ECO:0007669"/>
    <property type="project" value="InterPro"/>
</dbReference>
<evidence type="ECO:0000259" key="2">
    <source>
        <dbReference type="Pfam" id="PF00656"/>
    </source>
</evidence>
<feature type="chain" id="PRO_5042100467" evidence="1">
    <location>
        <begin position="22"/>
        <end position="299"/>
    </location>
</feature>
<dbReference type="Pfam" id="PF00656">
    <property type="entry name" value="Peptidase_C14"/>
    <property type="match status" value="1"/>
</dbReference>
<protein>
    <submittedName>
        <fullName evidence="3">Caspase family protein</fullName>
    </submittedName>
</protein>
<dbReference type="GO" id="GO:0004197">
    <property type="term" value="F:cysteine-type endopeptidase activity"/>
    <property type="evidence" value="ECO:0007669"/>
    <property type="project" value="InterPro"/>
</dbReference>
<organism evidence="3 4">
    <name type="scientific">Mucilaginibacter rubeus</name>
    <dbReference type="NCBI Taxonomy" id="2027860"/>
    <lineage>
        <taxon>Bacteria</taxon>
        <taxon>Pseudomonadati</taxon>
        <taxon>Bacteroidota</taxon>
        <taxon>Sphingobacteriia</taxon>
        <taxon>Sphingobacteriales</taxon>
        <taxon>Sphingobacteriaceae</taxon>
        <taxon>Mucilaginibacter</taxon>
    </lineage>
</organism>
<keyword evidence="1" id="KW-0732">Signal</keyword>
<dbReference type="EMBL" id="CP043451">
    <property type="protein sequence ID" value="QEM06307.1"/>
    <property type="molecule type" value="Genomic_DNA"/>
</dbReference>
<reference evidence="3 4" key="1">
    <citation type="submission" date="2019-08" db="EMBL/GenBank/DDBJ databases">
        <title>Comparative genome analysis confer to the adaptation heavy metal polluted environment.</title>
        <authorList>
            <person name="Li Y."/>
        </authorList>
    </citation>
    <scope>NUCLEOTIDE SEQUENCE [LARGE SCALE GENOMIC DNA]</scope>
    <source>
        <strain evidence="3 4">P2</strain>
    </source>
</reference>
<sequence length="299" mass="33805">MMKNQFNLLLALLCVPFSSYCTPKTYALLIGMNKINVQRYATQYGRSYNNAAVAGVQKDLGDIQAILRLPPGDVKVLKGEDATHEDILAAMERIGGIVKPGDMFIFYYSGHGDTIPDINHDERNSKYDQVLVAYDQFVVDDEIDVIMRKYFTKTINCFMMDCCHSGTTYKFNSLFLDFKPVKDKENKNFQSFAKSVNKQQQELANCTFGKPIPESYSLIYFGATADEDLAIGNEAGGLLTRSLLYIFNVALSTGQWEQYNYRKLACEVRDLMAGDRQALQYHEIGTGTDQLALRKPFNN</sequence>
<accession>A0AAE6MKI4</accession>
<evidence type="ECO:0000313" key="4">
    <source>
        <dbReference type="Proteomes" id="UP000250557"/>
    </source>
</evidence>
<dbReference type="InterPro" id="IPR029030">
    <property type="entry name" value="Caspase-like_dom_sf"/>
</dbReference>
<dbReference type="RefSeq" id="WP_112651776.1">
    <property type="nucleotide sequence ID" value="NZ_CP043451.1"/>
</dbReference>
<dbReference type="PANTHER" id="PTHR48104">
    <property type="entry name" value="METACASPASE-4"/>
    <property type="match status" value="1"/>
</dbReference>
<dbReference type="PANTHER" id="PTHR48104:SF30">
    <property type="entry name" value="METACASPASE-1"/>
    <property type="match status" value="1"/>
</dbReference>
<evidence type="ECO:0000313" key="3">
    <source>
        <dbReference type="EMBL" id="QEM06307.1"/>
    </source>
</evidence>
<dbReference type="GO" id="GO:0005737">
    <property type="term" value="C:cytoplasm"/>
    <property type="evidence" value="ECO:0007669"/>
    <property type="project" value="TreeGrafter"/>
</dbReference>
<proteinExistence type="predicted"/>